<dbReference type="PANTHER" id="PTHR23222">
    <property type="entry name" value="PROHIBITIN"/>
    <property type="match status" value="1"/>
</dbReference>
<dbReference type="InterPro" id="IPR000163">
    <property type="entry name" value="Prohibitin"/>
</dbReference>
<accession>A0AAU9IG79</accession>
<feature type="domain" description="Band 7" evidence="3">
    <location>
        <begin position="65"/>
        <end position="184"/>
    </location>
</feature>
<proteinExistence type="inferred from homology"/>
<keyword evidence="2" id="KW-0472">Membrane</keyword>
<organism evidence="4 5">
    <name type="scientific">Blepharisma stoltei</name>
    <dbReference type="NCBI Taxonomy" id="1481888"/>
    <lineage>
        <taxon>Eukaryota</taxon>
        <taxon>Sar</taxon>
        <taxon>Alveolata</taxon>
        <taxon>Ciliophora</taxon>
        <taxon>Postciliodesmatophora</taxon>
        <taxon>Heterotrichea</taxon>
        <taxon>Heterotrichida</taxon>
        <taxon>Blepharismidae</taxon>
        <taxon>Blepharisma</taxon>
    </lineage>
</organism>
<evidence type="ECO:0000256" key="1">
    <source>
        <dbReference type="ARBA" id="ARBA00009658"/>
    </source>
</evidence>
<dbReference type="GO" id="GO:0007005">
    <property type="term" value="P:mitochondrion organization"/>
    <property type="evidence" value="ECO:0007669"/>
    <property type="project" value="TreeGrafter"/>
</dbReference>
<comment type="caution">
    <text evidence="4">The sequence shown here is derived from an EMBL/GenBank/DDBJ whole genome shotgun (WGS) entry which is preliminary data.</text>
</comment>
<reference evidence="4" key="1">
    <citation type="submission" date="2021-09" db="EMBL/GenBank/DDBJ databases">
        <authorList>
            <consortium name="AG Swart"/>
            <person name="Singh M."/>
            <person name="Singh A."/>
            <person name="Seah K."/>
            <person name="Emmerich C."/>
        </authorList>
    </citation>
    <scope>NUCLEOTIDE SEQUENCE</scope>
    <source>
        <strain evidence="4">ATCC30299</strain>
    </source>
</reference>
<dbReference type="Proteomes" id="UP001162131">
    <property type="component" value="Unassembled WGS sequence"/>
</dbReference>
<keyword evidence="2" id="KW-0812">Transmembrane</keyword>
<evidence type="ECO:0000259" key="3">
    <source>
        <dbReference type="Pfam" id="PF01145"/>
    </source>
</evidence>
<sequence length="186" mass="21300">MLGLKALKQVHRVSLIFIINLIVNMSKFSFRKLFVYGSSLLFGFFVIKYAFHLIKTEKVITIFDTVPFIQFPITLKIAPKALNFAFKIKTSDLHSAAIKQRIIYRPNANDLPKIYLNFGLDYGSDYGKIILSTLCEEVSKLLIEQSSAQEISIKKEEISQQIKSKITLEAQKYFLIIDDAITQIDI</sequence>
<evidence type="ECO:0000256" key="2">
    <source>
        <dbReference type="RuleBase" id="RU366048"/>
    </source>
</evidence>
<name>A0AAU9IG79_9CILI</name>
<keyword evidence="5" id="KW-1185">Reference proteome</keyword>
<feature type="transmembrane region" description="Helical" evidence="2">
    <location>
        <begin position="34"/>
        <end position="51"/>
    </location>
</feature>
<dbReference type="Pfam" id="PF01145">
    <property type="entry name" value="Band_7"/>
    <property type="match status" value="1"/>
</dbReference>
<dbReference type="AlphaFoldDB" id="A0AAU9IG79"/>
<gene>
    <name evidence="4" type="ORF">BSTOLATCC_MIC2494</name>
</gene>
<protein>
    <recommendedName>
        <fullName evidence="2">Prohibitin</fullName>
    </recommendedName>
</protein>
<keyword evidence="2" id="KW-1133">Transmembrane helix</keyword>
<keyword evidence="2" id="KW-0496">Mitochondrion</keyword>
<dbReference type="EMBL" id="CAJZBQ010000003">
    <property type="protein sequence ID" value="CAG9310779.1"/>
    <property type="molecule type" value="Genomic_DNA"/>
</dbReference>
<comment type="subcellular location">
    <subcellularLocation>
        <location evidence="2">Mitochondrion inner membrane</location>
    </subcellularLocation>
</comment>
<evidence type="ECO:0000313" key="5">
    <source>
        <dbReference type="Proteomes" id="UP001162131"/>
    </source>
</evidence>
<keyword evidence="2" id="KW-0999">Mitochondrion inner membrane</keyword>
<comment type="similarity">
    <text evidence="1 2">Belongs to the prohibitin family.</text>
</comment>
<dbReference type="GO" id="GO:0005743">
    <property type="term" value="C:mitochondrial inner membrane"/>
    <property type="evidence" value="ECO:0007669"/>
    <property type="project" value="UniProtKB-SubCell"/>
</dbReference>
<dbReference type="InterPro" id="IPR001107">
    <property type="entry name" value="Band_7"/>
</dbReference>
<dbReference type="PANTHER" id="PTHR23222:SF0">
    <property type="entry name" value="PROHIBITIN 1"/>
    <property type="match status" value="1"/>
</dbReference>
<evidence type="ECO:0000313" key="4">
    <source>
        <dbReference type="EMBL" id="CAG9310779.1"/>
    </source>
</evidence>